<comment type="caution">
    <text evidence="1">The sequence shown here is derived from an EMBL/GenBank/DDBJ whole genome shotgun (WGS) entry which is preliminary data.</text>
</comment>
<gene>
    <name evidence="1" type="ORF">EPD65_09870</name>
</gene>
<sequence length="189" mass="21387">MTTPERRTLPDVLPGEDRAFNPAPGGAPLFVDLVPASCWFTNVRSNIAPADWDRVRRMVYGRAGNRCEACGEPARPRQKIWLEAHERWAYDEAPTDEPFASFGMPVQRLRRLVCLCTRCHETTHLGLAGLRGHHERAFDHLCAVNGWTRSEGRAHVAEANALFEERSRTEWLLDLNILLLAGIQVLPPR</sequence>
<dbReference type="Proteomes" id="UP000295453">
    <property type="component" value="Unassembled WGS sequence"/>
</dbReference>
<accession>A0A4R1C2F5</accession>
<evidence type="ECO:0000313" key="1">
    <source>
        <dbReference type="EMBL" id="TCJ23915.1"/>
    </source>
</evidence>
<name>A0A4R1C2F5_9ACTN</name>
<dbReference type="RefSeq" id="WP_131583632.1">
    <property type="nucleotide sequence ID" value="NZ_SJZJ01000015.1"/>
</dbReference>
<dbReference type="EMBL" id="SJZJ01000015">
    <property type="protein sequence ID" value="TCJ23915.1"/>
    <property type="molecule type" value="Genomic_DNA"/>
</dbReference>
<organism evidence="1 2">
    <name type="scientific">Nocardioides jejuensis</name>
    <dbReference type="NCBI Taxonomy" id="2502782"/>
    <lineage>
        <taxon>Bacteria</taxon>
        <taxon>Bacillati</taxon>
        <taxon>Actinomycetota</taxon>
        <taxon>Actinomycetes</taxon>
        <taxon>Propionibacteriales</taxon>
        <taxon>Nocardioidaceae</taxon>
        <taxon>Nocardioides</taxon>
    </lineage>
</organism>
<dbReference type="OrthoDB" id="3197455at2"/>
<proteinExistence type="predicted"/>
<keyword evidence="2" id="KW-1185">Reference proteome</keyword>
<dbReference type="AlphaFoldDB" id="A0A4R1C2F5"/>
<protein>
    <submittedName>
        <fullName evidence="1">DNA primase</fullName>
    </submittedName>
</protein>
<evidence type="ECO:0000313" key="2">
    <source>
        <dbReference type="Proteomes" id="UP000295453"/>
    </source>
</evidence>
<reference evidence="1 2" key="1">
    <citation type="submission" date="2019-03" db="EMBL/GenBank/DDBJ databases">
        <authorList>
            <person name="Kim M.K.M."/>
        </authorList>
    </citation>
    <scope>NUCLEOTIDE SEQUENCE [LARGE SCALE GENOMIC DNA]</scope>
    <source>
        <strain evidence="1 2">18JY15-6</strain>
    </source>
</reference>